<evidence type="ECO:0000313" key="2">
    <source>
        <dbReference type="Proteomes" id="UP001215712"/>
    </source>
</evidence>
<dbReference type="EMBL" id="JAQJAN010000003">
    <property type="protein sequence ID" value="KAJ5733648.1"/>
    <property type="molecule type" value="Genomic_DNA"/>
</dbReference>
<name>A0AAD6MYL4_9EURO</name>
<keyword evidence="2" id="KW-1185">Reference proteome</keyword>
<gene>
    <name evidence="1" type="ORF">N7493_002434</name>
</gene>
<dbReference type="AlphaFoldDB" id="A0AAD6MYL4"/>
<reference evidence="1" key="1">
    <citation type="journal article" date="2023" name="IMA Fungus">
        <title>Comparative genomic study of the Penicillium genus elucidates a diverse pangenome and 15 lateral gene transfer events.</title>
        <authorList>
            <person name="Petersen C."/>
            <person name="Sorensen T."/>
            <person name="Nielsen M.R."/>
            <person name="Sondergaard T.E."/>
            <person name="Sorensen J.L."/>
            <person name="Fitzpatrick D.A."/>
            <person name="Frisvad J.C."/>
            <person name="Nielsen K.L."/>
        </authorList>
    </citation>
    <scope>NUCLEOTIDE SEQUENCE</scope>
    <source>
        <strain evidence="1">IBT 17514</strain>
    </source>
</reference>
<reference evidence="1" key="2">
    <citation type="submission" date="2023-01" db="EMBL/GenBank/DDBJ databases">
        <authorList>
            <person name="Petersen C."/>
        </authorList>
    </citation>
    <scope>NUCLEOTIDE SEQUENCE</scope>
    <source>
        <strain evidence="1">IBT 17514</strain>
    </source>
</reference>
<protein>
    <submittedName>
        <fullName evidence="1">Uncharacterized protein</fullName>
    </submittedName>
</protein>
<proteinExistence type="predicted"/>
<comment type="caution">
    <text evidence="1">The sequence shown here is derived from an EMBL/GenBank/DDBJ whole genome shotgun (WGS) entry which is preliminary data.</text>
</comment>
<evidence type="ECO:0000313" key="1">
    <source>
        <dbReference type="EMBL" id="KAJ5733648.1"/>
    </source>
</evidence>
<sequence length="172" mass="19040">MNSRASSQEPMDFSDVKKGGLDFYYETGKSSLPQLIKEAKETLTHLSRIRQNSQDSELERLNLLRRLLTQLESASLNPTIATDKAKGSSSSGADTIPVSVQQAMESLNMKSFDPESMGNALRYLLQQAQSDIGEASKKRSDVDNVALAKLTEIIWESVDAEPKPLTQHGPKW</sequence>
<dbReference type="Proteomes" id="UP001215712">
    <property type="component" value="Unassembled WGS sequence"/>
</dbReference>
<accession>A0AAD6MYL4</accession>
<organism evidence="1 2">
    <name type="scientific">Penicillium malachiteum</name>
    <dbReference type="NCBI Taxonomy" id="1324776"/>
    <lineage>
        <taxon>Eukaryota</taxon>
        <taxon>Fungi</taxon>
        <taxon>Dikarya</taxon>
        <taxon>Ascomycota</taxon>
        <taxon>Pezizomycotina</taxon>
        <taxon>Eurotiomycetes</taxon>
        <taxon>Eurotiomycetidae</taxon>
        <taxon>Eurotiales</taxon>
        <taxon>Aspergillaceae</taxon>
        <taxon>Penicillium</taxon>
    </lineage>
</organism>